<reference evidence="3 4" key="1">
    <citation type="submission" date="2018-11" db="EMBL/GenBank/DDBJ databases">
        <title>Genomic Encyclopedia of Type Strains, Phase IV (KMG-IV): sequencing the most valuable type-strain genomes for metagenomic binning, comparative biology and taxonomic classification.</title>
        <authorList>
            <person name="Goeker M."/>
        </authorList>
    </citation>
    <scope>NUCLEOTIDE SEQUENCE [LARGE SCALE GENOMIC DNA]</scope>
    <source>
        <strain evidence="3 4">DSM 5900</strain>
    </source>
</reference>
<dbReference type="AlphaFoldDB" id="A0A3N1KPD4"/>
<evidence type="ECO:0000313" key="4">
    <source>
        <dbReference type="Proteomes" id="UP000278222"/>
    </source>
</evidence>
<dbReference type="Proteomes" id="UP000278222">
    <property type="component" value="Unassembled WGS sequence"/>
</dbReference>
<feature type="region of interest" description="Disordered" evidence="1">
    <location>
        <begin position="1"/>
        <end position="27"/>
    </location>
</feature>
<name>A0A3N1KPD4_9PROT</name>
<keyword evidence="4" id="KW-1185">Reference proteome</keyword>
<evidence type="ECO:0000256" key="2">
    <source>
        <dbReference type="SAM" id="Phobius"/>
    </source>
</evidence>
<keyword evidence="2" id="KW-0472">Membrane</keyword>
<protein>
    <submittedName>
        <fullName evidence="3">Uncharacterized protein</fullName>
    </submittedName>
</protein>
<organism evidence="3 4">
    <name type="scientific">Stella humosa</name>
    <dbReference type="NCBI Taxonomy" id="94"/>
    <lineage>
        <taxon>Bacteria</taxon>
        <taxon>Pseudomonadati</taxon>
        <taxon>Pseudomonadota</taxon>
        <taxon>Alphaproteobacteria</taxon>
        <taxon>Rhodospirillales</taxon>
        <taxon>Stellaceae</taxon>
        <taxon>Stella</taxon>
    </lineage>
</organism>
<gene>
    <name evidence="3" type="ORF">EDC65_4252</name>
</gene>
<proteinExistence type="predicted"/>
<comment type="caution">
    <text evidence="3">The sequence shown here is derived from an EMBL/GenBank/DDBJ whole genome shotgun (WGS) entry which is preliminary data.</text>
</comment>
<dbReference type="EMBL" id="RJKX01000016">
    <property type="protein sequence ID" value="ROP83603.1"/>
    <property type="molecule type" value="Genomic_DNA"/>
</dbReference>
<keyword evidence="2" id="KW-1133">Transmembrane helix</keyword>
<evidence type="ECO:0000256" key="1">
    <source>
        <dbReference type="SAM" id="MobiDB-lite"/>
    </source>
</evidence>
<feature type="compositionally biased region" description="Low complexity" evidence="1">
    <location>
        <begin position="13"/>
        <end position="22"/>
    </location>
</feature>
<sequence>MNRSILRGRVRAPGRAPSAPRPSARRPSDVGMVLAICIGTVFVPVIGLCAAAIAMPDPAPPAAVAAVR</sequence>
<feature type="transmembrane region" description="Helical" evidence="2">
    <location>
        <begin position="30"/>
        <end position="54"/>
    </location>
</feature>
<keyword evidence="2" id="KW-0812">Transmembrane</keyword>
<feature type="compositionally biased region" description="Basic residues" evidence="1">
    <location>
        <begin position="1"/>
        <end position="12"/>
    </location>
</feature>
<accession>A0A3N1KPD4</accession>
<dbReference type="RefSeq" id="WP_170216627.1">
    <property type="nucleotide sequence ID" value="NZ_AP019700.1"/>
</dbReference>
<evidence type="ECO:0000313" key="3">
    <source>
        <dbReference type="EMBL" id="ROP83603.1"/>
    </source>
</evidence>